<feature type="region of interest" description="Disordered" evidence="1">
    <location>
        <begin position="1"/>
        <end position="33"/>
    </location>
</feature>
<evidence type="ECO:0000313" key="3">
    <source>
        <dbReference type="EMBL" id="QJA61779.1"/>
    </source>
</evidence>
<organism evidence="2">
    <name type="scientific">viral metagenome</name>
    <dbReference type="NCBI Taxonomy" id="1070528"/>
    <lineage>
        <taxon>unclassified sequences</taxon>
        <taxon>metagenomes</taxon>
        <taxon>organismal metagenomes</taxon>
    </lineage>
</organism>
<evidence type="ECO:0000313" key="2">
    <source>
        <dbReference type="EMBL" id="QJA51260.1"/>
    </source>
</evidence>
<accession>A0A6H1ZVM8</accession>
<evidence type="ECO:0000256" key="1">
    <source>
        <dbReference type="SAM" id="MobiDB-lite"/>
    </source>
</evidence>
<reference evidence="2" key="1">
    <citation type="submission" date="2020-03" db="EMBL/GenBank/DDBJ databases">
        <title>The deep terrestrial virosphere.</title>
        <authorList>
            <person name="Holmfeldt K."/>
            <person name="Nilsson E."/>
            <person name="Simone D."/>
            <person name="Lopez-Fernandez M."/>
            <person name="Wu X."/>
            <person name="de Brujin I."/>
            <person name="Lundin D."/>
            <person name="Andersson A."/>
            <person name="Bertilsson S."/>
            <person name="Dopson M."/>
        </authorList>
    </citation>
    <scope>NUCLEOTIDE SEQUENCE</scope>
    <source>
        <strain evidence="3">MM415B00892</strain>
        <strain evidence="2">TM448A02043</strain>
    </source>
</reference>
<dbReference type="AlphaFoldDB" id="A0A6H1ZVM8"/>
<name>A0A6H1ZVM8_9ZZZZ</name>
<protein>
    <submittedName>
        <fullName evidence="2">Uncharacterized protein</fullName>
    </submittedName>
</protein>
<proteinExistence type="predicted"/>
<feature type="compositionally biased region" description="Basic and acidic residues" evidence="1">
    <location>
        <begin position="1"/>
        <end position="17"/>
    </location>
</feature>
<gene>
    <name evidence="3" type="ORF">MM415B00892_0005</name>
    <name evidence="2" type="ORF">TM448A02043_0005</name>
</gene>
<dbReference type="EMBL" id="MT141453">
    <property type="protein sequence ID" value="QJA61779.1"/>
    <property type="molecule type" value="Genomic_DNA"/>
</dbReference>
<sequence length="144" mass="16896">MKEIPKKDDQRTIKDRFSISSDELEDRMQRQKKYHEEPVQIAVTIMSEARDKVMRSLGMDTEQEDEDLRYAQQEALGIRMTQETREEMAGLMGWTIAAPKRGLGLVPIAWVGTAYLDSQGKCWCEIHWFQENRMEKFGGYKIIY</sequence>
<dbReference type="EMBL" id="MT144249">
    <property type="protein sequence ID" value="QJA51260.1"/>
    <property type="molecule type" value="Genomic_DNA"/>
</dbReference>